<evidence type="ECO:0000313" key="2">
    <source>
        <dbReference type="EMBL" id="KJV08023.1"/>
    </source>
</evidence>
<dbReference type="CDD" id="cd00093">
    <property type="entry name" value="HTH_XRE"/>
    <property type="match status" value="1"/>
</dbReference>
<dbReference type="SMART" id="SM00530">
    <property type="entry name" value="HTH_XRE"/>
    <property type="match status" value="1"/>
</dbReference>
<evidence type="ECO:0000259" key="1">
    <source>
        <dbReference type="PROSITE" id="PS50943"/>
    </source>
</evidence>
<organism evidence="2 3">
    <name type="scientific">Methylocucumis oryzae</name>
    <dbReference type="NCBI Taxonomy" id="1632867"/>
    <lineage>
        <taxon>Bacteria</taxon>
        <taxon>Pseudomonadati</taxon>
        <taxon>Pseudomonadota</taxon>
        <taxon>Gammaproteobacteria</taxon>
        <taxon>Methylococcales</taxon>
        <taxon>Methylococcaceae</taxon>
        <taxon>Methylocucumis</taxon>
    </lineage>
</organism>
<dbReference type="EMBL" id="LAJX01000007">
    <property type="protein sequence ID" value="KJV08023.1"/>
    <property type="molecule type" value="Genomic_DNA"/>
</dbReference>
<reference evidence="2 3" key="2">
    <citation type="journal article" date="2016" name="Microb. Ecol.">
        <title>Genome Characteristics of a Novel Type I Methanotroph (Sn10-6) Isolated from a Flooded Indian Rice Field.</title>
        <authorList>
            <person name="Rahalkar M.C."/>
            <person name="Pandit P.S."/>
            <person name="Dhakephalkar P.K."/>
            <person name="Pore S."/>
            <person name="Arora P."/>
            <person name="Kapse N."/>
        </authorList>
    </citation>
    <scope>NUCLEOTIDE SEQUENCE [LARGE SCALE GENOMIC DNA]</scope>
    <source>
        <strain evidence="2 3">Sn10-6</strain>
    </source>
</reference>
<dbReference type="Proteomes" id="UP000033684">
    <property type="component" value="Unassembled WGS sequence"/>
</dbReference>
<protein>
    <recommendedName>
        <fullName evidence="1">HTH cro/C1-type domain-containing protein</fullName>
    </recommendedName>
</protein>
<dbReference type="PROSITE" id="PS50943">
    <property type="entry name" value="HTH_CROC1"/>
    <property type="match status" value="1"/>
</dbReference>
<evidence type="ECO:0000313" key="3">
    <source>
        <dbReference type="Proteomes" id="UP000033684"/>
    </source>
</evidence>
<dbReference type="OrthoDB" id="9090778at2"/>
<sequence>MRRQRKNAKYVRRELAVIVGDRLKFSREKNGISQEKAAATLGYRNSSQLSKIEKAVDSRLPPIEKLIEMATLYEVSIDFVLGQTDDWDIDEKEVNRRGVTVACKDELRDIIEQYAGHTSNVETMLEGFGEHLRESVEINNEAVVALERFIELNTKFQDMKGGAKLVRCITDARQVMTDLSNRLDRLKIKKAKPKNINQVTIFQVLDG</sequence>
<proteinExistence type="predicted"/>
<dbReference type="Pfam" id="PF01381">
    <property type="entry name" value="HTH_3"/>
    <property type="match status" value="1"/>
</dbReference>
<dbReference type="GO" id="GO:0003677">
    <property type="term" value="F:DNA binding"/>
    <property type="evidence" value="ECO:0007669"/>
    <property type="project" value="InterPro"/>
</dbReference>
<feature type="domain" description="HTH cro/C1-type" evidence="1">
    <location>
        <begin position="23"/>
        <end position="80"/>
    </location>
</feature>
<dbReference type="InterPro" id="IPR001387">
    <property type="entry name" value="Cro/C1-type_HTH"/>
</dbReference>
<reference evidence="3" key="1">
    <citation type="submission" date="2015-03" db="EMBL/GenBank/DDBJ databases">
        <title>Draft genome sequence of a novel methanotroph (Sn10-6) isolated from flooded ricefield rhizosphere in India.</title>
        <authorList>
            <person name="Pandit P.S."/>
            <person name="Pore S.D."/>
            <person name="Arora P."/>
            <person name="Kapse N.G."/>
            <person name="Dhakephalkar P.K."/>
            <person name="Rahalkar M.C."/>
        </authorList>
    </citation>
    <scope>NUCLEOTIDE SEQUENCE [LARGE SCALE GENOMIC DNA]</scope>
    <source>
        <strain evidence="3">Sn10-6</strain>
    </source>
</reference>
<dbReference type="SUPFAM" id="SSF47413">
    <property type="entry name" value="lambda repressor-like DNA-binding domains"/>
    <property type="match status" value="1"/>
</dbReference>
<dbReference type="AlphaFoldDB" id="A0A0F3IN87"/>
<gene>
    <name evidence="2" type="ORF">VZ94_01020</name>
</gene>
<dbReference type="Gene3D" id="1.10.260.40">
    <property type="entry name" value="lambda repressor-like DNA-binding domains"/>
    <property type="match status" value="1"/>
</dbReference>
<keyword evidence="3" id="KW-1185">Reference proteome</keyword>
<dbReference type="RefSeq" id="WP_045777794.1">
    <property type="nucleotide sequence ID" value="NZ_LAJX01000007.1"/>
</dbReference>
<accession>A0A0F3IN87</accession>
<dbReference type="InterPro" id="IPR010982">
    <property type="entry name" value="Lambda_DNA-bd_dom_sf"/>
</dbReference>
<name>A0A0F3IN87_9GAMM</name>
<comment type="caution">
    <text evidence="2">The sequence shown here is derived from an EMBL/GenBank/DDBJ whole genome shotgun (WGS) entry which is preliminary data.</text>
</comment>